<dbReference type="EMBL" id="CP000108">
    <property type="protein sequence ID" value="ABB27848.1"/>
    <property type="molecule type" value="Genomic_DNA"/>
</dbReference>
<dbReference type="HOGENOM" id="CLU_147162_4_2_10"/>
<reference evidence="3" key="1">
    <citation type="submission" date="2005-08" db="EMBL/GenBank/DDBJ databases">
        <title>Complete sequence of Chlorobium chlorochromatii CaD3.</title>
        <authorList>
            <person name="Copeland A."/>
            <person name="Lucas S."/>
            <person name="Lapidus A."/>
            <person name="Barry K."/>
            <person name="Detter J.C."/>
            <person name="Glavina T."/>
            <person name="Hammon N."/>
            <person name="Israni S."/>
            <person name="Pitluck S."/>
            <person name="Bryant D."/>
            <person name="Schmutz J."/>
            <person name="Larimer F."/>
            <person name="Land M."/>
            <person name="Kyrpides N."/>
            <person name="Ivanova N."/>
            <person name="Richardson P."/>
        </authorList>
    </citation>
    <scope>NUCLEOTIDE SEQUENCE [LARGE SCALE GENOMIC DNA]</scope>
    <source>
        <strain evidence="3">CaD3</strain>
    </source>
</reference>
<dbReference type="Gene3D" id="3.30.2310.20">
    <property type="entry name" value="RelE-like"/>
    <property type="match status" value="1"/>
</dbReference>
<dbReference type="AlphaFoldDB" id="Q3AT27"/>
<name>Q3AT27_CHLCH</name>
<evidence type="ECO:0000256" key="1">
    <source>
        <dbReference type="ARBA" id="ARBA00006226"/>
    </source>
</evidence>
<protein>
    <recommendedName>
        <fullName evidence="4">Plasmid stabilization system</fullName>
    </recommendedName>
</protein>
<dbReference type="InterPro" id="IPR051803">
    <property type="entry name" value="TA_system_RelE-like_toxin"/>
</dbReference>
<dbReference type="PANTHER" id="PTHR33755">
    <property type="entry name" value="TOXIN PARE1-RELATED"/>
    <property type="match status" value="1"/>
</dbReference>
<evidence type="ECO:0000256" key="2">
    <source>
        <dbReference type="ARBA" id="ARBA00022649"/>
    </source>
</evidence>
<dbReference type="OrthoDB" id="5574284at2"/>
<evidence type="ECO:0000313" key="3">
    <source>
        <dbReference type="EMBL" id="ABB27848.1"/>
    </source>
</evidence>
<dbReference type="InterPro" id="IPR007712">
    <property type="entry name" value="RelE/ParE_toxin"/>
</dbReference>
<gene>
    <name evidence="3" type="ordered locus">Cag_0575</name>
</gene>
<dbReference type="PANTHER" id="PTHR33755:SF5">
    <property type="entry name" value="TYPE II TOXIN-ANTITOXIN SYSTEM RELE_PARE FAMILY TOXIN"/>
    <property type="match status" value="1"/>
</dbReference>
<dbReference type="InterPro" id="IPR035093">
    <property type="entry name" value="RelE/ParE_toxin_dom_sf"/>
</dbReference>
<dbReference type="KEGG" id="cch:Cag_0575"/>
<keyword evidence="2" id="KW-1277">Toxin-antitoxin system</keyword>
<evidence type="ECO:0008006" key="4">
    <source>
        <dbReference type="Google" id="ProtNLM"/>
    </source>
</evidence>
<accession>Q3AT27</accession>
<dbReference type="STRING" id="340177.Cag_0575"/>
<dbReference type="eggNOG" id="COG3668">
    <property type="taxonomic scope" value="Bacteria"/>
</dbReference>
<dbReference type="Pfam" id="PF05016">
    <property type="entry name" value="ParE_toxin"/>
    <property type="match status" value="1"/>
</dbReference>
<proteinExistence type="inferred from homology"/>
<comment type="similarity">
    <text evidence="1">Belongs to the RelE toxin family.</text>
</comment>
<sequence length="104" mass="11967">MATRLIWSPEALEDIELIASYIERDSLWYAKVVASKIFAVAETIAKNPKAGRVVPEIANPCIRERLVYNYRIIYRIDVELILVVAVIHGARLLPSLTHRFEFEQ</sequence>
<dbReference type="SUPFAM" id="SSF143011">
    <property type="entry name" value="RelE-like"/>
    <property type="match status" value="1"/>
</dbReference>
<organism evidence="3">
    <name type="scientific">Chlorobium chlorochromatii (strain CaD3)</name>
    <dbReference type="NCBI Taxonomy" id="340177"/>
    <lineage>
        <taxon>Bacteria</taxon>
        <taxon>Pseudomonadati</taxon>
        <taxon>Chlorobiota</taxon>
        <taxon>Chlorobiia</taxon>
        <taxon>Chlorobiales</taxon>
        <taxon>Chlorobiaceae</taxon>
        <taxon>Chlorobium/Pelodictyon group</taxon>
        <taxon>Chlorobium</taxon>
    </lineage>
</organism>